<dbReference type="EMBL" id="JAQYXL010000001">
    <property type="protein sequence ID" value="MEN3228745.1"/>
    <property type="molecule type" value="Genomic_DNA"/>
</dbReference>
<feature type="chain" id="PRO_5047182194" evidence="2">
    <location>
        <begin position="26"/>
        <end position="86"/>
    </location>
</feature>
<name>A0ABU9ZBX4_9HYPH</name>
<keyword evidence="2" id="KW-0732">Signal</keyword>
<evidence type="ECO:0000313" key="3">
    <source>
        <dbReference type="EMBL" id="MEN3228745.1"/>
    </source>
</evidence>
<evidence type="ECO:0000256" key="1">
    <source>
        <dbReference type="SAM" id="MobiDB-lite"/>
    </source>
</evidence>
<keyword evidence="4" id="KW-1185">Reference proteome</keyword>
<organism evidence="3 4">
    <name type="scientific">Methylorubrum rhodesianum</name>
    <dbReference type="NCBI Taxonomy" id="29427"/>
    <lineage>
        <taxon>Bacteria</taxon>
        <taxon>Pseudomonadati</taxon>
        <taxon>Pseudomonadota</taxon>
        <taxon>Alphaproteobacteria</taxon>
        <taxon>Hyphomicrobiales</taxon>
        <taxon>Methylobacteriaceae</taxon>
        <taxon>Methylorubrum</taxon>
    </lineage>
</organism>
<evidence type="ECO:0000256" key="2">
    <source>
        <dbReference type="SAM" id="SignalP"/>
    </source>
</evidence>
<comment type="caution">
    <text evidence="3">The sequence shown here is derived from an EMBL/GenBank/DDBJ whole genome shotgun (WGS) entry which is preliminary data.</text>
</comment>
<dbReference type="RefSeq" id="WP_183668763.1">
    <property type="nucleotide sequence ID" value="NZ_JACHOS010000011.1"/>
</dbReference>
<accession>A0ABU9ZBX4</accession>
<sequence>MTRSPGRAVLLGAALLTCLAGSAGAAEDKRAAGSPPPDRNEAGRSGDSVGAGGLTGSGATKDGARTGVPDAHRPAGSPTPAAGTTR</sequence>
<gene>
    <name evidence="3" type="ORF">PUR21_14050</name>
</gene>
<feature type="region of interest" description="Disordered" evidence="1">
    <location>
        <begin position="24"/>
        <end position="86"/>
    </location>
</feature>
<reference evidence="3 4" key="1">
    <citation type="journal article" date="2023" name="PLoS ONE">
        <title>Complete genome assembly of Hawai'i environmental nontuberculous mycobacteria reveals unexpected co-isolation with methylobacteria.</title>
        <authorList>
            <person name="Hendrix J."/>
            <person name="Epperson L.E."/>
            <person name="Tong E.I."/>
            <person name="Chan Y.L."/>
            <person name="Hasan N.A."/>
            <person name="Dawrs S.N."/>
            <person name="Norton G.J."/>
            <person name="Virdi R."/>
            <person name="Crooks J.L."/>
            <person name="Chan E.D."/>
            <person name="Honda J.R."/>
            <person name="Strong M."/>
        </authorList>
    </citation>
    <scope>NUCLEOTIDE SEQUENCE [LARGE SCALE GENOMIC DNA]</scope>
    <source>
        <strain evidence="3 4">NJH_HI01</strain>
    </source>
</reference>
<proteinExistence type="predicted"/>
<evidence type="ECO:0000313" key="4">
    <source>
        <dbReference type="Proteomes" id="UP001404845"/>
    </source>
</evidence>
<dbReference type="Proteomes" id="UP001404845">
    <property type="component" value="Unassembled WGS sequence"/>
</dbReference>
<protein>
    <submittedName>
        <fullName evidence="3">Uncharacterized protein</fullName>
    </submittedName>
</protein>
<feature type="signal peptide" evidence="2">
    <location>
        <begin position="1"/>
        <end position="25"/>
    </location>
</feature>